<evidence type="ECO:0000313" key="3">
    <source>
        <dbReference type="Proteomes" id="UP000233551"/>
    </source>
</evidence>
<gene>
    <name evidence="2" type="ORF">CRG98_041442</name>
</gene>
<feature type="compositionally biased region" description="Basic and acidic residues" evidence="1">
    <location>
        <begin position="14"/>
        <end position="23"/>
    </location>
</feature>
<evidence type="ECO:0000256" key="1">
    <source>
        <dbReference type="SAM" id="MobiDB-lite"/>
    </source>
</evidence>
<keyword evidence="3" id="KW-1185">Reference proteome</keyword>
<reference evidence="2 3" key="1">
    <citation type="submission" date="2017-11" db="EMBL/GenBank/DDBJ databases">
        <title>De-novo sequencing of pomegranate (Punica granatum L.) genome.</title>
        <authorList>
            <person name="Akparov Z."/>
            <person name="Amiraslanov A."/>
            <person name="Hajiyeva S."/>
            <person name="Abbasov M."/>
            <person name="Kaur K."/>
            <person name="Hamwieh A."/>
            <person name="Solovyev V."/>
            <person name="Salamov A."/>
            <person name="Braich B."/>
            <person name="Kosarev P."/>
            <person name="Mahmoud A."/>
            <person name="Hajiyev E."/>
            <person name="Babayeva S."/>
            <person name="Izzatullayeva V."/>
            <person name="Mammadov A."/>
            <person name="Mammadov A."/>
            <person name="Sharifova S."/>
            <person name="Ojaghi J."/>
            <person name="Eynullazada K."/>
            <person name="Bayramov B."/>
            <person name="Abdulazimova A."/>
            <person name="Shahmuradov I."/>
        </authorList>
    </citation>
    <scope>NUCLEOTIDE SEQUENCE [LARGE SCALE GENOMIC DNA]</scope>
    <source>
        <strain evidence="3">cv. AG2017</strain>
        <tissue evidence="2">Leaf</tissue>
    </source>
</reference>
<proteinExistence type="predicted"/>
<feature type="compositionally biased region" description="Basic residues" evidence="1">
    <location>
        <begin position="1"/>
        <end position="13"/>
    </location>
</feature>
<comment type="caution">
    <text evidence="2">The sequence shown here is derived from an EMBL/GenBank/DDBJ whole genome shotgun (WGS) entry which is preliminary data.</text>
</comment>
<dbReference type="AlphaFoldDB" id="A0A2I0I2G8"/>
<dbReference type="EMBL" id="PGOL01004197">
    <property type="protein sequence ID" value="PKI38189.1"/>
    <property type="molecule type" value="Genomic_DNA"/>
</dbReference>
<dbReference type="Proteomes" id="UP000233551">
    <property type="component" value="Unassembled WGS sequence"/>
</dbReference>
<accession>A0A2I0I2G8</accession>
<sequence>MYTAAVRRKKKKKKTEEEKRERGPTAGGEGDGGRRGPGRCRCADDGSSDDASWAAAATLMSDRFWACGGCLVLRLASPVRSPHVHLHTT</sequence>
<organism evidence="2 3">
    <name type="scientific">Punica granatum</name>
    <name type="common">Pomegranate</name>
    <dbReference type="NCBI Taxonomy" id="22663"/>
    <lineage>
        <taxon>Eukaryota</taxon>
        <taxon>Viridiplantae</taxon>
        <taxon>Streptophyta</taxon>
        <taxon>Embryophyta</taxon>
        <taxon>Tracheophyta</taxon>
        <taxon>Spermatophyta</taxon>
        <taxon>Magnoliopsida</taxon>
        <taxon>eudicotyledons</taxon>
        <taxon>Gunneridae</taxon>
        <taxon>Pentapetalae</taxon>
        <taxon>rosids</taxon>
        <taxon>malvids</taxon>
        <taxon>Myrtales</taxon>
        <taxon>Lythraceae</taxon>
        <taxon>Punica</taxon>
    </lineage>
</organism>
<protein>
    <submittedName>
        <fullName evidence="2">Uncharacterized protein</fullName>
    </submittedName>
</protein>
<name>A0A2I0I2G8_PUNGR</name>
<feature type="region of interest" description="Disordered" evidence="1">
    <location>
        <begin position="1"/>
        <end position="49"/>
    </location>
</feature>
<evidence type="ECO:0000313" key="2">
    <source>
        <dbReference type="EMBL" id="PKI38189.1"/>
    </source>
</evidence>